<dbReference type="EMBL" id="JBHRWI010000006">
    <property type="protein sequence ID" value="MFC3509702.1"/>
    <property type="molecule type" value="Genomic_DNA"/>
</dbReference>
<dbReference type="Pfam" id="PF00005">
    <property type="entry name" value="ABC_tran"/>
    <property type="match status" value="1"/>
</dbReference>
<dbReference type="RefSeq" id="WP_354750782.1">
    <property type="nucleotide sequence ID" value="NZ_JBHMAY010000001.1"/>
</dbReference>
<evidence type="ECO:0000313" key="5">
    <source>
        <dbReference type="EMBL" id="MFC3509702.1"/>
    </source>
</evidence>
<keyword evidence="6" id="KW-1185">Reference proteome</keyword>
<proteinExistence type="predicted"/>
<dbReference type="InterPro" id="IPR003593">
    <property type="entry name" value="AAA+_ATPase"/>
</dbReference>
<keyword evidence="1" id="KW-0547">Nucleotide-binding</keyword>
<gene>
    <name evidence="5" type="ORF">ACFORO_05975</name>
</gene>
<evidence type="ECO:0000256" key="3">
    <source>
        <dbReference type="SAM" id="MobiDB-lite"/>
    </source>
</evidence>
<accession>A0ABV7QCZ0</accession>
<evidence type="ECO:0000313" key="6">
    <source>
        <dbReference type="Proteomes" id="UP001595764"/>
    </source>
</evidence>
<reference evidence="6" key="1">
    <citation type="journal article" date="2019" name="Int. J. Syst. Evol. Microbiol.">
        <title>The Global Catalogue of Microorganisms (GCM) 10K type strain sequencing project: providing services to taxonomists for standard genome sequencing and annotation.</title>
        <authorList>
            <consortium name="The Broad Institute Genomics Platform"/>
            <consortium name="The Broad Institute Genome Sequencing Center for Infectious Disease"/>
            <person name="Wu L."/>
            <person name="Ma J."/>
        </authorList>
    </citation>
    <scope>NUCLEOTIDE SEQUENCE [LARGE SCALE GENOMIC DNA]</scope>
    <source>
        <strain evidence="6">CGMCC 4.7682</strain>
    </source>
</reference>
<feature type="domain" description="AAA+ ATPase" evidence="4">
    <location>
        <begin position="27"/>
        <end position="208"/>
    </location>
</feature>
<keyword evidence="2 5" id="KW-0067">ATP-binding</keyword>
<dbReference type="Gene3D" id="3.40.50.300">
    <property type="entry name" value="P-loop containing nucleotide triphosphate hydrolases"/>
    <property type="match status" value="1"/>
</dbReference>
<evidence type="ECO:0000256" key="2">
    <source>
        <dbReference type="ARBA" id="ARBA00022840"/>
    </source>
</evidence>
<dbReference type="SMART" id="SM00382">
    <property type="entry name" value="AAA"/>
    <property type="match status" value="1"/>
</dbReference>
<sequence length="246" mass="25821">MQVRADRVSLKGPHGPLLPPTSLTVEEGCLTVVHGEPGVGITALALALAGRLKPTTGTVTADSDGDLRRLVAVVDSPGVSEPDEALSLRVVTGEELALAHRPSGKDAVTAWLSQHDAGPYADSRFESLEPALRTRLLTALAAERDGVRVLVLDTPDRHTSDVGSWTAVAKEHAARGFAVAVLAATTPESALPYPPAKVGEAEQPDPIRLYAPPEPAEAETEAEQTKQLPETAELTAETENSEGDRA</sequence>
<dbReference type="SUPFAM" id="SSF52540">
    <property type="entry name" value="P-loop containing nucleoside triphosphate hydrolases"/>
    <property type="match status" value="1"/>
</dbReference>
<comment type="caution">
    <text evidence="5">The sequence shown here is derived from an EMBL/GenBank/DDBJ whole genome shotgun (WGS) entry which is preliminary data.</text>
</comment>
<evidence type="ECO:0000259" key="4">
    <source>
        <dbReference type="SMART" id="SM00382"/>
    </source>
</evidence>
<dbReference type="InterPro" id="IPR003439">
    <property type="entry name" value="ABC_transporter-like_ATP-bd"/>
</dbReference>
<dbReference type="GO" id="GO:0005524">
    <property type="term" value="F:ATP binding"/>
    <property type="evidence" value="ECO:0007669"/>
    <property type="project" value="UniProtKB-KW"/>
</dbReference>
<dbReference type="Proteomes" id="UP001595764">
    <property type="component" value="Unassembled WGS sequence"/>
</dbReference>
<feature type="region of interest" description="Disordered" evidence="3">
    <location>
        <begin position="189"/>
        <end position="246"/>
    </location>
</feature>
<evidence type="ECO:0000256" key="1">
    <source>
        <dbReference type="ARBA" id="ARBA00022741"/>
    </source>
</evidence>
<organism evidence="5 6">
    <name type="scientific">Amycolatopsis halotolerans</name>
    <dbReference type="NCBI Taxonomy" id="330083"/>
    <lineage>
        <taxon>Bacteria</taxon>
        <taxon>Bacillati</taxon>
        <taxon>Actinomycetota</taxon>
        <taxon>Actinomycetes</taxon>
        <taxon>Pseudonocardiales</taxon>
        <taxon>Pseudonocardiaceae</taxon>
        <taxon>Amycolatopsis</taxon>
    </lineage>
</organism>
<name>A0ABV7QCZ0_9PSEU</name>
<protein>
    <submittedName>
        <fullName evidence="5">ATP-binding cassette domain-containing protein</fullName>
    </submittedName>
</protein>
<dbReference type="InterPro" id="IPR027417">
    <property type="entry name" value="P-loop_NTPase"/>
</dbReference>